<gene>
    <name evidence="2" type="ORF">EK0264_05355</name>
</gene>
<dbReference type="KEGG" id="eke:EK0264_05355"/>
<dbReference type="EMBL" id="CP047156">
    <property type="protein sequence ID" value="QHB99762.1"/>
    <property type="molecule type" value="Genomic_DNA"/>
</dbReference>
<feature type="transmembrane region" description="Helical" evidence="1">
    <location>
        <begin position="140"/>
        <end position="160"/>
    </location>
</feature>
<feature type="transmembrane region" description="Helical" evidence="1">
    <location>
        <begin position="12"/>
        <end position="33"/>
    </location>
</feature>
<feature type="transmembrane region" description="Helical" evidence="1">
    <location>
        <begin position="39"/>
        <end position="59"/>
    </location>
</feature>
<reference evidence="2 3" key="1">
    <citation type="journal article" date="2018" name="Int. J. Syst. Evol. Microbiol.">
        <title>Epidermidibacterium keratini gen. nov., sp. nov., a member of the family Sporichthyaceae, isolated from keratin epidermis.</title>
        <authorList>
            <person name="Lee D.G."/>
            <person name="Trujillo M.E."/>
            <person name="Kang S."/>
            <person name="Nam J.J."/>
            <person name="Kim Y.J."/>
        </authorList>
    </citation>
    <scope>NUCLEOTIDE SEQUENCE [LARGE SCALE GENOMIC DNA]</scope>
    <source>
        <strain evidence="2 3">EPI-7</strain>
    </source>
</reference>
<dbReference type="AlphaFoldDB" id="A0A7L4YLL2"/>
<organism evidence="2 3">
    <name type="scientific">Epidermidibacterium keratini</name>
    <dbReference type="NCBI Taxonomy" id="1891644"/>
    <lineage>
        <taxon>Bacteria</taxon>
        <taxon>Bacillati</taxon>
        <taxon>Actinomycetota</taxon>
        <taxon>Actinomycetes</taxon>
        <taxon>Sporichthyales</taxon>
        <taxon>Sporichthyaceae</taxon>
        <taxon>Epidermidibacterium</taxon>
    </lineage>
</organism>
<evidence type="ECO:0000313" key="2">
    <source>
        <dbReference type="EMBL" id="QHB99762.1"/>
    </source>
</evidence>
<feature type="transmembrane region" description="Helical" evidence="1">
    <location>
        <begin position="80"/>
        <end position="102"/>
    </location>
</feature>
<dbReference type="RefSeq" id="WP_159543643.1">
    <property type="nucleotide sequence ID" value="NZ_CP047156.1"/>
</dbReference>
<evidence type="ECO:0000256" key="1">
    <source>
        <dbReference type="SAM" id="Phobius"/>
    </source>
</evidence>
<feature type="transmembrane region" description="Helical" evidence="1">
    <location>
        <begin position="217"/>
        <end position="237"/>
    </location>
</feature>
<keyword evidence="1" id="KW-0812">Transmembrane</keyword>
<feature type="transmembrane region" description="Helical" evidence="1">
    <location>
        <begin position="181"/>
        <end position="205"/>
    </location>
</feature>
<protein>
    <submittedName>
        <fullName evidence="2">Uncharacterized protein</fullName>
    </submittedName>
</protein>
<evidence type="ECO:0000313" key="3">
    <source>
        <dbReference type="Proteomes" id="UP000463857"/>
    </source>
</evidence>
<accession>A0A7L4YLL2</accession>
<dbReference type="InParanoid" id="A0A7L4YLL2"/>
<sequence>MPMTTPRAVAVSRVVGLVAGVIAAALVVVLGPFGMGLVLGPPLVALGLLLGVVIGEAALRRPRRPTTQGWVRALPSAVPRNLTIAVLGALVLVVIGVVVAWVTADDDTFGRGGRALRIVCVSGQSATATPWPGSHFSVPLAIALGAGVLAAAIGLLLVARHPAGGTEEDDPRRLRSRAGRAVVEGTVAVITAGLGSIALTMGTVLVNIACAPTGLRIAGWVLLVLAVVALLVALRYIGRLIFGPAGRAPRHGAD</sequence>
<proteinExistence type="predicted"/>
<dbReference type="Proteomes" id="UP000463857">
    <property type="component" value="Chromosome"/>
</dbReference>
<keyword evidence="1" id="KW-0472">Membrane</keyword>
<keyword evidence="1" id="KW-1133">Transmembrane helix</keyword>
<keyword evidence="3" id="KW-1185">Reference proteome</keyword>
<name>A0A7L4YLL2_9ACTN</name>